<dbReference type="Pfam" id="PF13649">
    <property type="entry name" value="Methyltransf_25"/>
    <property type="match status" value="1"/>
</dbReference>
<protein>
    <submittedName>
        <fullName evidence="4">Methyltransferase</fullName>
    </submittedName>
</protein>
<dbReference type="InterPro" id="IPR041698">
    <property type="entry name" value="Methyltransf_25"/>
</dbReference>
<evidence type="ECO:0000256" key="1">
    <source>
        <dbReference type="ARBA" id="ARBA00022603"/>
    </source>
</evidence>
<accession>A0A919U1P9</accession>
<proteinExistence type="predicted"/>
<gene>
    <name evidence="4" type="ORF">Cch01nite_41170</name>
</gene>
<name>A0A919U1P9_9CELL</name>
<keyword evidence="1 4" id="KW-0489">Methyltransferase</keyword>
<dbReference type="GO" id="GO:0032259">
    <property type="term" value="P:methylation"/>
    <property type="evidence" value="ECO:0007669"/>
    <property type="project" value="UniProtKB-KW"/>
</dbReference>
<evidence type="ECO:0000313" key="5">
    <source>
        <dbReference type="Proteomes" id="UP000632740"/>
    </source>
</evidence>
<evidence type="ECO:0000256" key="2">
    <source>
        <dbReference type="ARBA" id="ARBA00022679"/>
    </source>
</evidence>
<dbReference type="InterPro" id="IPR051052">
    <property type="entry name" value="Diverse_substrate_MTase"/>
</dbReference>
<dbReference type="PANTHER" id="PTHR44942">
    <property type="entry name" value="METHYLTRANSF_11 DOMAIN-CONTAINING PROTEIN"/>
    <property type="match status" value="1"/>
</dbReference>
<dbReference type="InterPro" id="IPR029063">
    <property type="entry name" value="SAM-dependent_MTases_sf"/>
</dbReference>
<sequence length="272" mass="29085">MTWEWDPTLYAGSARHYAQGRMPYPARLADVLRDALGLDGTGRLLDVGCGPGSLTALLAPLHESSVGIDADADMLAEAERSSGAPRVQWKHLRAEELPADLGLFRTVTFAQSFHWMRQEDVAATVRGMFDERGTWVHVSAMTHRGVPGDDPLPHPRPPWDAVDSLVATYLGPVRRAGQGTLPGGTRGGEEDVMRAAGYRGPQRLAVPGGDVVTRSIGDVVASVLSLSSAAPHLFGSRLGAFEQDLRALLLAASPGGLFSERGHDIGVAVWRP</sequence>
<dbReference type="CDD" id="cd02440">
    <property type="entry name" value="AdoMet_MTases"/>
    <property type="match status" value="1"/>
</dbReference>
<organism evidence="4 5">
    <name type="scientific">Cellulomonas chitinilytica</name>
    <dbReference type="NCBI Taxonomy" id="398759"/>
    <lineage>
        <taxon>Bacteria</taxon>
        <taxon>Bacillati</taxon>
        <taxon>Actinomycetota</taxon>
        <taxon>Actinomycetes</taxon>
        <taxon>Micrococcales</taxon>
        <taxon>Cellulomonadaceae</taxon>
        <taxon>Cellulomonas</taxon>
    </lineage>
</organism>
<dbReference type="SUPFAM" id="SSF53335">
    <property type="entry name" value="S-adenosyl-L-methionine-dependent methyltransferases"/>
    <property type="match status" value="1"/>
</dbReference>
<dbReference type="EMBL" id="BONK01000018">
    <property type="protein sequence ID" value="GIG23393.1"/>
    <property type="molecule type" value="Genomic_DNA"/>
</dbReference>
<feature type="domain" description="Methyltransferase" evidence="3">
    <location>
        <begin position="45"/>
        <end position="128"/>
    </location>
</feature>
<dbReference type="GO" id="GO:0008168">
    <property type="term" value="F:methyltransferase activity"/>
    <property type="evidence" value="ECO:0007669"/>
    <property type="project" value="UniProtKB-KW"/>
</dbReference>
<evidence type="ECO:0000259" key="3">
    <source>
        <dbReference type="Pfam" id="PF13649"/>
    </source>
</evidence>
<evidence type="ECO:0000313" key="4">
    <source>
        <dbReference type="EMBL" id="GIG23393.1"/>
    </source>
</evidence>
<keyword evidence="2" id="KW-0808">Transferase</keyword>
<comment type="caution">
    <text evidence="4">The sequence shown here is derived from an EMBL/GenBank/DDBJ whole genome shotgun (WGS) entry which is preliminary data.</text>
</comment>
<keyword evidence="5" id="KW-1185">Reference proteome</keyword>
<dbReference type="Proteomes" id="UP000632740">
    <property type="component" value="Unassembled WGS sequence"/>
</dbReference>
<dbReference type="PANTHER" id="PTHR44942:SF4">
    <property type="entry name" value="METHYLTRANSFERASE TYPE 11 DOMAIN-CONTAINING PROTEIN"/>
    <property type="match status" value="1"/>
</dbReference>
<dbReference type="AlphaFoldDB" id="A0A919U1P9"/>
<reference evidence="4" key="1">
    <citation type="submission" date="2021-01" db="EMBL/GenBank/DDBJ databases">
        <title>Whole genome shotgun sequence of Cellulomonas chitinilytica NBRC 110799.</title>
        <authorList>
            <person name="Komaki H."/>
            <person name="Tamura T."/>
        </authorList>
    </citation>
    <scope>NUCLEOTIDE SEQUENCE</scope>
    <source>
        <strain evidence="4">NBRC 110799</strain>
    </source>
</reference>
<dbReference type="RefSeq" id="WP_203758394.1">
    <property type="nucleotide sequence ID" value="NZ_BONK01000018.1"/>
</dbReference>
<dbReference type="Gene3D" id="3.40.50.150">
    <property type="entry name" value="Vaccinia Virus protein VP39"/>
    <property type="match status" value="1"/>
</dbReference>